<dbReference type="Pfam" id="PF00728">
    <property type="entry name" value="Glyco_hydro_20"/>
    <property type="match status" value="1"/>
</dbReference>
<dbReference type="RefSeq" id="XP_017771658.1">
    <property type="nucleotide sequence ID" value="XM_017916169.1"/>
</dbReference>
<dbReference type="InterPro" id="IPR025705">
    <property type="entry name" value="Beta_hexosaminidase_sua/sub"/>
</dbReference>
<evidence type="ECO:0000313" key="10">
    <source>
        <dbReference type="Proteomes" id="UP000695000"/>
    </source>
</evidence>
<comment type="similarity">
    <text evidence="2 6">Belongs to the glycosyl hydrolase 20 family.</text>
</comment>
<feature type="signal peptide" evidence="7">
    <location>
        <begin position="1"/>
        <end position="18"/>
    </location>
</feature>
<evidence type="ECO:0000259" key="8">
    <source>
        <dbReference type="Pfam" id="PF00728"/>
    </source>
</evidence>
<name>A0ABM1MAQ8_NICVS</name>
<evidence type="ECO:0000256" key="7">
    <source>
        <dbReference type="SAM" id="SignalP"/>
    </source>
</evidence>
<evidence type="ECO:0000256" key="2">
    <source>
        <dbReference type="ARBA" id="ARBA00006285"/>
    </source>
</evidence>
<dbReference type="InterPro" id="IPR015883">
    <property type="entry name" value="Glyco_hydro_20_cat"/>
</dbReference>
<evidence type="ECO:0000256" key="5">
    <source>
        <dbReference type="ARBA" id="ARBA00023295"/>
    </source>
</evidence>
<evidence type="ECO:0000256" key="3">
    <source>
        <dbReference type="ARBA" id="ARBA00022801"/>
    </source>
</evidence>
<evidence type="ECO:0000313" key="11">
    <source>
        <dbReference type="RefSeq" id="XP_017771658.1"/>
    </source>
</evidence>
<dbReference type="InterPro" id="IPR029019">
    <property type="entry name" value="HEX_eukaryotic_N"/>
</dbReference>
<evidence type="ECO:0000256" key="1">
    <source>
        <dbReference type="ARBA" id="ARBA00001231"/>
    </source>
</evidence>
<organism evidence="10 11">
    <name type="scientific">Nicrophorus vespilloides</name>
    <name type="common">Boreal carrion beetle</name>
    <dbReference type="NCBI Taxonomy" id="110193"/>
    <lineage>
        <taxon>Eukaryota</taxon>
        <taxon>Metazoa</taxon>
        <taxon>Ecdysozoa</taxon>
        <taxon>Arthropoda</taxon>
        <taxon>Hexapoda</taxon>
        <taxon>Insecta</taxon>
        <taxon>Pterygota</taxon>
        <taxon>Neoptera</taxon>
        <taxon>Endopterygota</taxon>
        <taxon>Coleoptera</taxon>
        <taxon>Polyphaga</taxon>
        <taxon>Staphyliniformia</taxon>
        <taxon>Silphidae</taxon>
        <taxon>Nicrophorinae</taxon>
        <taxon>Nicrophorus</taxon>
    </lineage>
</organism>
<dbReference type="PANTHER" id="PTHR22600:SF21">
    <property type="entry name" value="BETA-HEXOSAMINIDASE A"/>
    <property type="match status" value="1"/>
</dbReference>
<keyword evidence="3 6" id="KW-0378">Hydrolase</keyword>
<dbReference type="PRINTS" id="PR00738">
    <property type="entry name" value="GLHYDRLASE20"/>
</dbReference>
<dbReference type="Pfam" id="PF14845">
    <property type="entry name" value="Glycohydro_20b2"/>
    <property type="match status" value="1"/>
</dbReference>
<proteinExistence type="inferred from homology"/>
<keyword evidence="4" id="KW-0325">Glycoprotein</keyword>
<dbReference type="EC" id="3.2.1.52" evidence="6"/>
<dbReference type="InterPro" id="IPR029018">
    <property type="entry name" value="Hex-like_dom2"/>
</dbReference>
<dbReference type="Gene3D" id="3.30.379.10">
    <property type="entry name" value="Chitobiase/beta-hexosaminidase domain 2-like"/>
    <property type="match status" value="1"/>
</dbReference>
<reference evidence="11" key="1">
    <citation type="submission" date="2025-08" db="UniProtKB">
        <authorList>
            <consortium name="RefSeq"/>
        </authorList>
    </citation>
    <scope>IDENTIFICATION</scope>
    <source>
        <tissue evidence="11">Whole Larva</tissue>
    </source>
</reference>
<keyword evidence="5 6" id="KW-0326">Glycosidase</keyword>
<sequence>MLFTTLTLLLFFLSQLHCYVVDPGPQVKATKGFVWPKPQQVTRSQEYFVINPKEFRFKNLGKECAILVKAFQRYGTMINVTNSLERRGRLTEISVAHFHRIYDKTNYLGSLSKLYVDLENPCKDDEYPSAVMDESYEINITNSMKPMLKAKSIWGILRGLETFSQLIHYASNEYTLIVNSTWIKDFPRFPYRGLMLDTSRHFIPVYSIYNTLDAMSYNKLNVFHWHIVDDQSFPYQSTKFPELSDKGAYHPISQVYTLLDIKRVIEFARLRGIRVIPEFDTPGHTRSWGEGIKDILTPCYDTNGKATGKYGPMNPASKKLFKFLRELFKEIRDVFPDSYLHLGGDEVEFECWDSNEEVKEFMKMKQIKNYKALENYYIQELIRNIVDITDVHVVWEEVFVNGVELTNDTIVHVWKNDGFTVLKNVTGAGKPALLSACWYLDHLKSGGDWNDFYDCDPHDFHGSQEQMDLVLGGEACMWAEVVNGHNIGSRIWPRASATAEKLWSKKNADEFSKAAQRLEEHTCRMNFRGIPAQPPNGPGFCL</sequence>
<evidence type="ECO:0000256" key="4">
    <source>
        <dbReference type="ARBA" id="ARBA00023180"/>
    </source>
</evidence>
<gene>
    <name evidence="11" type="primary">LOC108559040</name>
</gene>
<protein>
    <recommendedName>
        <fullName evidence="6">Beta-hexosaminidase</fullName>
        <ecNumber evidence="6">3.2.1.52</ecNumber>
    </recommendedName>
</protein>
<dbReference type="PIRSF" id="PIRSF001093">
    <property type="entry name" value="B-hxosamndse_ab_euk"/>
    <property type="match status" value="1"/>
</dbReference>
<feature type="chain" id="PRO_5045864028" description="Beta-hexosaminidase" evidence="7">
    <location>
        <begin position="19"/>
        <end position="542"/>
    </location>
</feature>
<dbReference type="CDD" id="cd06562">
    <property type="entry name" value="GH20_HexA_HexB-like"/>
    <property type="match status" value="1"/>
</dbReference>
<dbReference type="SUPFAM" id="SSF55545">
    <property type="entry name" value="beta-N-acetylhexosaminidase-like domain"/>
    <property type="match status" value="1"/>
</dbReference>
<evidence type="ECO:0000259" key="9">
    <source>
        <dbReference type="Pfam" id="PF14845"/>
    </source>
</evidence>
<dbReference type="Proteomes" id="UP000695000">
    <property type="component" value="Unplaced"/>
</dbReference>
<dbReference type="GeneID" id="108559040"/>
<accession>A0ABM1MAQ8</accession>
<feature type="domain" description="Glycoside hydrolase family 20 catalytic" evidence="8">
    <location>
        <begin position="189"/>
        <end position="505"/>
    </location>
</feature>
<keyword evidence="7" id="KW-0732">Signal</keyword>
<dbReference type="Gene3D" id="3.20.20.80">
    <property type="entry name" value="Glycosidases"/>
    <property type="match status" value="1"/>
</dbReference>
<feature type="domain" description="Beta-hexosaminidase eukaryotic type N-terminal" evidence="9">
    <location>
        <begin position="34"/>
        <end position="166"/>
    </location>
</feature>
<dbReference type="SUPFAM" id="SSF51445">
    <property type="entry name" value="(Trans)glycosidases"/>
    <property type="match status" value="1"/>
</dbReference>
<keyword evidence="10" id="KW-1185">Reference proteome</keyword>
<dbReference type="PANTHER" id="PTHR22600">
    <property type="entry name" value="BETA-HEXOSAMINIDASE"/>
    <property type="match status" value="1"/>
</dbReference>
<evidence type="ECO:0000256" key="6">
    <source>
        <dbReference type="PIRNR" id="PIRNR001093"/>
    </source>
</evidence>
<comment type="catalytic activity">
    <reaction evidence="1 6">
        <text>Hydrolysis of terminal non-reducing N-acetyl-D-hexosamine residues in N-acetyl-beta-D-hexosaminides.</text>
        <dbReference type="EC" id="3.2.1.52"/>
    </reaction>
</comment>
<dbReference type="InterPro" id="IPR017853">
    <property type="entry name" value="GH"/>
</dbReference>